<evidence type="ECO:0000313" key="1">
    <source>
        <dbReference type="EMBL" id="MPC62371.1"/>
    </source>
</evidence>
<accession>A0A5B7GQD5</accession>
<organism evidence="1 2">
    <name type="scientific">Portunus trituberculatus</name>
    <name type="common">Swimming crab</name>
    <name type="synonym">Neptunus trituberculatus</name>
    <dbReference type="NCBI Taxonomy" id="210409"/>
    <lineage>
        <taxon>Eukaryota</taxon>
        <taxon>Metazoa</taxon>
        <taxon>Ecdysozoa</taxon>
        <taxon>Arthropoda</taxon>
        <taxon>Crustacea</taxon>
        <taxon>Multicrustacea</taxon>
        <taxon>Malacostraca</taxon>
        <taxon>Eumalacostraca</taxon>
        <taxon>Eucarida</taxon>
        <taxon>Decapoda</taxon>
        <taxon>Pleocyemata</taxon>
        <taxon>Brachyura</taxon>
        <taxon>Eubrachyura</taxon>
        <taxon>Portunoidea</taxon>
        <taxon>Portunidae</taxon>
        <taxon>Portuninae</taxon>
        <taxon>Portunus</taxon>
    </lineage>
</organism>
<evidence type="ECO:0000313" key="2">
    <source>
        <dbReference type="Proteomes" id="UP000324222"/>
    </source>
</evidence>
<sequence length="84" mass="9771">MNICYLRERWHFPFTECLRKSLPCHPSGRPKDTGLATRRSETASQQIASIALSLEPELAVLMVPVQDLWHDKDLDIEHIKLRNF</sequence>
<comment type="caution">
    <text evidence="1">The sequence shown here is derived from an EMBL/GenBank/DDBJ whole genome shotgun (WGS) entry which is preliminary data.</text>
</comment>
<keyword evidence="2" id="KW-1185">Reference proteome</keyword>
<name>A0A5B7GQD5_PORTR</name>
<dbReference type="Proteomes" id="UP000324222">
    <property type="component" value="Unassembled WGS sequence"/>
</dbReference>
<gene>
    <name evidence="1" type="ORF">E2C01_056456</name>
</gene>
<dbReference type="AlphaFoldDB" id="A0A5B7GQD5"/>
<proteinExistence type="predicted"/>
<dbReference type="EMBL" id="VSRR010019593">
    <property type="protein sequence ID" value="MPC62371.1"/>
    <property type="molecule type" value="Genomic_DNA"/>
</dbReference>
<reference evidence="1 2" key="1">
    <citation type="submission" date="2019-05" db="EMBL/GenBank/DDBJ databases">
        <title>Another draft genome of Portunus trituberculatus and its Hox gene families provides insights of decapod evolution.</title>
        <authorList>
            <person name="Jeong J.-H."/>
            <person name="Song I."/>
            <person name="Kim S."/>
            <person name="Choi T."/>
            <person name="Kim D."/>
            <person name="Ryu S."/>
            <person name="Kim W."/>
        </authorList>
    </citation>
    <scope>NUCLEOTIDE SEQUENCE [LARGE SCALE GENOMIC DNA]</scope>
    <source>
        <tissue evidence="1">Muscle</tissue>
    </source>
</reference>
<protein>
    <submittedName>
        <fullName evidence="1">Uncharacterized protein</fullName>
    </submittedName>
</protein>